<keyword evidence="6 9" id="KW-1133">Transmembrane helix</keyword>
<evidence type="ECO:0000256" key="7">
    <source>
        <dbReference type="ARBA" id="ARBA00023136"/>
    </source>
</evidence>
<dbReference type="AlphaFoldDB" id="A0A1G6TN87"/>
<proteinExistence type="inferred from homology"/>
<evidence type="ECO:0000256" key="5">
    <source>
        <dbReference type="ARBA" id="ARBA00022692"/>
    </source>
</evidence>
<evidence type="ECO:0000256" key="6">
    <source>
        <dbReference type="ARBA" id="ARBA00022989"/>
    </source>
</evidence>
<reference evidence="11 12" key="1">
    <citation type="submission" date="2016-10" db="EMBL/GenBank/DDBJ databases">
        <authorList>
            <person name="de Groot N.N."/>
        </authorList>
    </citation>
    <scope>NUCLEOTIDE SEQUENCE [LARGE SCALE GENOMIC DNA]</scope>
    <source>
        <strain evidence="11 12">DSM 22220</strain>
    </source>
</reference>
<dbReference type="GO" id="GO:0005886">
    <property type="term" value="C:plasma membrane"/>
    <property type="evidence" value="ECO:0007669"/>
    <property type="project" value="UniProtKB-SubCell"/>
</dbReference>
<dbReference type="STRING" id="591205.SAMN05421538_101326"/>
<evidence type="ECO:0000256" key="3">
    <source>
        <dbReference type="ARBA" id="ARBA00022475"/>
    </source>
</evidence>
<protein>
    <recommendedName>
        <fullName evidence="9">TRAP transporter small permease protein</fullName>
    </recommendedName>
</protein>
<keyword evidence="7 9" id="KW-0472">Membrane</keyword>
<evidence type="ECO:0000256" key="2">
    <source>
        <dbReference type="ARBA" id="ARBA00022448"/>
    </source>
</evidence>
<evidence type="ECO:0000259" key="10">
    <source>
        <dbReference type="Pfam" id="PF04290"/>
    </source>
</evidence>
<dbReference type="Proteomes" id="UP000199344">
    <property type="component" value="Unassembled WGS sequence"/>
</dbReference>
<keyword evidence="2 9" id="KW-0813">Transport</keyword>
<dbReference type="RefSeq" id="WP_090520253.1">
    <property type="nucleotide sequence ID" value="NZ_FNAH01000001.1"/>
</dbReference>
<dbReference type="PANTHER" id="PTHR35011">
    <property type="entry name" value="2,3-DIKETO-L-GULONATE TRAP TRANSPORTER SMALL PERMEASE PROTEIN YIAM"/>
    <property type="match status" value="1"/>
</dbReference>
<evidence type="ECO:0000256" key="1">
    <source>
        <dbReference type="ARBA" id="ARBA00004429"/>
    </source>
</evidence>
<evidence type="ECO:0000313" key="12">
    <source>
        <dbReference type="Proteomes" id="UP000199344"/>
    </source>
</evidence>
<dbReference type="PANTHER" id="PTHR35011:SF4">
    <property type="entry name" value="SLL1102 PROTEIN"/>
    <property type="match status" value="1"/>
</dbReference>
<feature type="transmembrane region" description="Helical" evidence="9">
    <location>
        <begin position="69"/>
        <end position="92"/>
    </location>
</feature>
<evidence type="ECO:0000256" key="9">
    <source>
        <dbReference type="RuleBase" id="RU369079"/>
    </source>
</evidence>
<keyword evidence="12" id="KW-1185">Reference proteome</keyword>
<keyword evidence="3" id="KW-1003">Cell membrane</keyword>
<dbReference type="InterPro" id="IPR007387">
    <property type="entry name" value="TRAP_DctQ"/>
</dbReference>
<gene>
    <name evidence="11" type="ORF">SAMN05421538_101326</name>
</gene>
<keyword evidence="4 9" id="KW-0997">Cell inner membrane</keyword>
<keyword evidence="5 9" id="KW-0812">Transmembrane</keyword>
<comment type="function">
    <text evidence="9">Part of the tripartite ATP-independent periplasmic (TRAP) transport system.</text>
</comment>
<evidence type="ECO:0000313" key="11">
    <source>
        <dbReference type="EMBL" id="SDD30511.1"/>
    </source>
</evidence>
<dbReference type="InterPro" id="IPR055348">
    <property type="entry name" value="DctQ"/>
</dbReference>
<dbReference type="GO" id="GO:0022857">
    <property type="term" value="F:transmembrane transporter activity"/>
    <property type="evidence" value="ECO:0007669"/>
    <property type="project" value="UniProtKB-UniRule"/>
</dbReference>
<sequence>MADQQGQPQQDQIDLAATSEGAGPVAPEAGLMGRIVDRVGYVFAAGIVVAAAVLLMEVFLRYLLNRPTIWAHETTVFLCGLAFTFGGLYCTSRNSHIRVVLLYDVISPGLRRIFDIVISLASAIAAGFFAYAAWHMVTRSVWAPSGEIRLETTGSAWSPPTPALIKIFVFVVMLLLVVQFLILAVNYARRVKR</sequence>
<organism evidence="11 12">
    <name type="scientific">Paracoccus isoporae</name>
    <dbReference type="NCBI Taxonomy" id="591205"/>
    <lineage>
        <taxon>Bacteria</taxon>
        <taxon>Pseudomonadati</taxon>
        <taxon>Pseudomonadota</taxon>
        <taxon>Alphaproteobacteria</taxon>
        <taxon>Rhodobacterales</taxon>
        <taxon>Paracoccaceae</taxon>
        <taxon>Paracoccus</taxon>
    </lineage>
</organism>
<comment type="subunit">
    <text evidence="9">The complex comprises the extracytoplasmic solute receptor protein and the two transmembrane proteins.</text>
</comment>
<evidence type="ECO:0000256" key="8">
    <source>
        <dbReference type="ARBA" id="ARBA00038436"/>
    </source>
</evidence>
<dbReference type="EMBL" id="FNAH01000001">
    <property type="protein sequence ID" value="SDD30511.1"/>
    <property type="molecule type" value="Genomic_DNA"/>
</dbReference>
<feature type="domain" description="Tripartite ATP-independent periplasmic transporters DctQ component" evidence="10">
    <location>
        <begin position="51"/>
        <end position="182"/>
    </location>
</feature>
<name>A0A1G6TN87_9RHOB</name>
<comment type="similarity">
    <text evidence="8 9">Belongs to the TRAP transporter small permease family.</text>
</comment>
<feature type="transmembrane region" description="Helical" evidence="9">
    <location>
        <begin position="113"/>
        <end position="134"/>
    </location>
</feature>
<comment type="subcellular location">
    <subcellularLocation>
        <location evidence="1 9">Cell inner membrane</location>
        <topology evidence="1 9">Multi-pass membrane protein</topology>
    </subcellularLocation>
</comment>
<feature type="transmembrane region" description="Helical" evidence="9">
    <location>
        <begin position="167"/>
        <end position="188"/>
    </location>
</feature>
<dbReference type="OrthoDB" id="4250245at2"/>
<dbReference type="Pfam" id="PF04290">
    <property type="entry name" value="DctQ"/>
    <property type="match status" value="1"/>
</dbReference>
<feature type="transmembrane region" description="Helical" evidence="9">
    <location>
        <begin position="41"/>
        <end position="63"/>
    </location>
</feature>
<accession>A0A1G6TN87</accession>
<evidence type="ECO:0000256" key="4">
    <source>
        <dbReference type="ARBA" id="ARBA00022519"/>
    </source>
</evidence>